<dbReference type="Proteomes" id="UP000235145">
    <property type="component" value="Unassembled WGS sequence"/>
</dbReference>
<sequence length="152" mass="16526">MASLSFSTLPISTSTSTTKKPLFSTNSSHEKRSHRYKFSCTATADDNDKTVENSDTPKLILPKSPSLDMQNVDRRNLLLGLGGLYSAANLTTIPLAFGIPIQAPNDISSCVAARSSIPNQKEALRGIACCPPKRSTRPPGRYNFRTDQAIRV</sequence>
<proteinExistence type="predicted"/>
<dbReference type="Gramene" id="rna-gnl|WGS:NBSK|LSAT_0X6500_mrna">
    <property type="protein sequence ID" value="cds-PLY67759.1"/>
    <property type="gene ID" value="gene-LSAT_0X6500"/>
</dbReference>
<reference evidence="2 3" key="1">
    <citation type="journal article" date="2017" name="Nat. Commun.">
        <title>Genome assembly with in vitro proximity ligation data and whole-genome triplication in lettuce.</title>
        <authorList>
            <person name="Reyes-Chin-Wo S."/>
            <person name="Wang Z."/>
            <person name="Yang X."/>
            <person name="Kozik A."/>
            <person name="Arikit S."/>
            <person name="Song C."/>
            <person name="Xia L."/>
            <person name="Froenicke L."/>
            <person name="Lavelle D.O."/>
            <person name="Truco M.J."/>
            <person name="Xia R."/>
            <person name="Zhu S."/>
            <person name="Xu C."/>
            <person name="Xu H."/>
            <person name="Xu X."/>
            <person name="Cox K."/>
            <person name="Korf I."/>
            <person name="Meyers B.C."/>
            <person name="Michelmore R.W."/>
        </authorList>
    </citation>
    <scope>NUCLEOTIDE SEQUENCE [LARGE SCALE GENOMIC DNA]</scope>
    <source>
        <strain evidence="3">cv. Salinas</strain>
        <tissue evidence="2">Seedlings</tissue>
    </source>
</reference>
<comment type="caution">
    <text evidence="2">The sequence shown here is derived from an EMBL/GenBank/DDBJ whole genome shotgun (WGS) entry which is preliminary data.</text>
</comment>
<evidence type="ECO:0000313" key="3">
    <source>
        <dbReference type="Proteomes" id="UP000235145"/>
    </source>
</evidence>
<feature type="compositionally biased region" description="Low complexity" evidence="1">
    <location>
        <begin position="1"/>
        <end position="25"/>
    </location>
</feature>
<dbReference type="AlphaFoldDB" id="A0A9R1WTP6"/>
<keyword evidence="3" id="KW-1185">Reference proteome</keyword>
<organism evidence="2 3">
    <name type="scientific">Lactuca sativa</name>
    <name type="common">Garden lettuce</name>
    <dbReference type="NCBI Taxonomy" id="4236"/>
    <lineage>
        <taxon>Eukaryota</taxon>
        <taxon>Viridiplantae</taxon>
        <taxon>Streptophyta</taxon>
        <taxon>Embryophyta</taxon>
        <taxon>Tracheophyta</taxon>
        <taxon>Spermatophyta</taxon>
        <taxon>Magnoliopsida</taxon>
        <taxon>eudicotyledons</taxon>
        <taxon>Gunneridae</taxon>
        <taxon>Pentapetalae</taxon>
        <taxon>asterids</taxon>
        <taxon>campanulids</taxon>
        <taxon>Asterales</taxon>
        <taxon>Asteraceae</taxon>
        <taxon>Cichorioideae</taxon>
        <taxon>Cichorieae</taxon>
        <taxon>Lactucinae</taxon>
        <taxon>Lactuca</taxon>
    </lineage>
</organism>
<evidence type="ECO:0000256" key="1">
    <source>
        <dbReference type="SAM" id="MobiDB-lite"/>
    </source>
</evidence>
<protein>
    <submittedName>
        <fullName evidence="2">Uncharacterized protein</fullName>
    </submittedName>
</protein>
<accession>A0A9R1WTP6</accession>
<feature type="region of interest" description="Disordered" evidence="1">
    <location>
        <begin position="1"/>
        <end position="28"/>
    </location>
</feature>
<evidence type="ECO:0000313" key="2">
    <source>
        <dbReference type="EMBL" id="KAJ0186174.1"/>
    </source>
</evidence>
<dbReference type="EMBL" id="NBSK02000009">
    <property type="protein sequence ID" value="KAJ0186174.1"/>
    <property type="molecule type" value="Genomic_DNA"/>
</dbReference>
<name>A0A9R1WTP6_LACSA</name>
<gene>
    <name evidence="2" type="ORF">LSAT_V11C900497170</name>
</gene>